<protein>
    <submittedName>
        <fullName evidence="4">2-hydroxyhepta-2,4-diene-1,7-dioate isomerase / 5-carboxymethyl-2-oxo-hex-3-ene-1,7-dioate decarboxylase</fullName>
        <ecNumber evidence="4">4.1.1.68</ecNumber>
        <ecNumber evidence="4">5.3.3.-</ecNumber>
    </submittedName>
</protein>
<evidence type="ECO:0000259" key="3">
    <source>
        <dbReference type="Pfam" id="PF01557"/>
    </source>
</evidence>
<dbReference type="GO" id="GO:0044281">
    <property type="term" value="P:small molecule metabolic process"/>
    <property type="evidence" value="ECO:0007669"/>
    <property type="project" value="UniProtKB-ARBA"/>
</dbReference>
<gene>
    <name evidence="4" type="ORF">CZ674_02185</name>
</gene>
<keyword evidence="5" id="KW-1185">Reference proteome</keyword>
<keyword evidence="4" id="KW-0413">Isomerase</keyword>
<name>A0A1R4F283_9MICO</name>
<organism evidence="4 5">
    <name type="scientific">Agrococcus casei LMG 22410</name>
    <dbReference type="NCBI Taxonomy" id="1255656"/>
    <lineage>
        <taxon>Bacteria</taxon>
        <taxon>Bacillati</taxon>
        <taxon>Actinomycetota</taxon>
        <taxon>Actinomycetes</taxon>
        <taxon>Micrococcales</taxon>
        <taxon>Microbacteriaceae</taxon>
        <taxon>Agrococcus</taxon>
    </lineage>
</organism>
<dbReference type="InterPro" id="IPR011234">
    <property type="entry name" value="Fumarylacetoacetase-like_C"/>
</dbReference>
<keyword evidence="4" id="KW-0456">Lyase</keyword>
<keyword evidence="2" id="KW-0479">Metal-binding</keyword>
<dbReference type="PANTHER" id="PTHR42796:SF4">
    <property type="entry name" value="FUMARYLACETOACETATE HYDROLASE DOMAIN-CONTAINING PROTEIN 2A"/>
    <property type="match status" value="1"/>
</dbReference>
<accession>A0A1R4F283</accession>
<sequence length="291" mass="30733">MRFARLGPIGEETPVVLHNGTAYDLRAIAPDVGAELFGKLDAVVEALDKGALPEVNGEGLRIGAPIERPQAVVCIGMNYAAHAAESGAEPPEQPVIFFKHPNTVVGPDDVVPLPPHAKKLDWEVELALVVGKQSWLLDSPEQGLAAVAGVTVADDLSERTWQIEISGGQWSKGKATPGSTPLGPILVTPDEVDLRNLRLTSAVNGERRQNSTTADLIFDVGTIVFELSQFMQLEPGDLILTGTPEGVALSGRFDYLKDGDVVEIGIEGLGVQRHAVKAFAAPAAESAEATA</sequence>
<dbReference type="OrthoDB" id="9805307at2"/>
<evidence type="ECO:0000256" key="2">
    <source>
        <dbReference type="ARBA" id="ARBA00022723"/>
    </source>
</evidence>
<dbReference type="InterPro" id="IPR051121">
    <property type="entry name" value="FAH"/>
</dbReference>
<dbReference type="EMBL" id="FUHU01000010">
    <property type="protein sequence ID" value="SJM49932.1"/>
    <property type="molecule type" value="Genomic_DNA"/>
</dbReference>
<dbReference type="GO" id="GO:0018800">
    <property type="term" value="F:5-oxopent-3-ene-1,2,5-tricarboxylate decarboxylase activity"/>
    <property type="evidence" value="ECO:0007669"/>
    <property type="project" value="UniProtKB-EC"/>
</dbReference>
<dbReference type="EC" id="5.3.3.-" evidence="4"/>
<dbReference type="Pfam" id="PF01557">
    <property type="entry name" value="FAA_hydrolase"/>
    <property type="match status" value="1"/>
</dbReference>
<dbReference type="RefSeq" id="WP_086990824.1">
    <property type="nucleotide sequence ID" value="NZ_FUHU01000010.1"/>
</dbReference>
<evidence type="ECO:0000313" key="4">
    <source>
        <dbReference type="EMBL" id="SJM49932.1"/>
    </source>
</evidence>
<dbReference type="GeneID" id="303172005"/>
<evidence type="ECO:0000256" key="1">
    <source>
        <dbReference type="ARBA" id="ARBA00010211"/>
    </source>
</evidence>
<dbReference type="AlphaFoldDB" id="A0A1R4F283"/>
<dbReference type="SUPFAM" id="SSF56529">
    <property type="entry name" value="FAH"/>
    <property type="match status" value="1"/>
</dbReference>
<evidence type="ECO:0000313" key="5">
    <source>
        <dbReference type="Proteomes" id="UP000195787"/>
    </source>
</evidence>
<dbReference type="Proteomes" id="UP000195787">
    <property type="component" value="Unassembled WGS sequence"/>
</dbReference>
<dbReference type="GO" id="GO:0016853">
    <property type="term" value="F:isomerase activity"/>
    <property type="evidence" value="ECO:0007669"/>
    <property type="project" value="UniProtKB-KW"/>
</dbReference>
<dbReference type="GO" id="GO:0046872">
    <property type="term" value="F:metal ion binding"/>
    <property type="evidence" value="ECO:0007669"/>
    <property type="project" value="UniProtKB-KW"/>
</dbReference>
<feature type="domain" description="Fumarylacetoacetase-like C-terminal" evidence="3">
    <location>
        <begin position="72"/>
        <end position="276"/>
    </location>
</feature>
<dbReference type="Gene3D" id="3.90.850.10">
    <property type="entry name" value="Fumarylacetoacetase-like, C-terminal domain"/>
    <property type="match status" value="1"/>
</dbReference>
<dbReference type="EC" id="4.1.1.68" evidence="4"/>
<proteinExistence type="inferred from homology"/>
<dbReference type="PANTHER" id="PTHR42796">
    <property type="entry name" value="FUMARYLACETOACETATE HYDROLASE DOMAIN-CONTAINING PROTEIN 2A-RELATED"/>
    <property type="match status" value="1"/>
</dbReference>
<reference evidence="4 5" key="1">
    <citation type="submission" date="2017-02" db="EMBL/GenBank/DDBJ databases">
        <authorList>
            <person name="Peterson S.W."/>
        </authorList>
    </citation>
    <scope>NUCLEOTIDE SEQUENCE [LARGE SCALE GENOMIC DNA]</scope>
    <source>
        <strain evidence="4 5">LMG 22410</strain>
    </source>
</reference>
<dbReference type="InterPro" id="IPR036663">
    <property type="entry name" value="Fumarylacetoacetase_C_sf"/>
</dbReference>
<comment type="similarity">
    <text evidence="1">Belongs to the FAH family.</text>
</comment>